<organism evidence="2 3">
    <name type="scientific">Bacteroides eggerthii</name>
    <dbReference type="NCBI Taxonomy" id="28111"/>
    <lineage>
        <taxon>Bacteria</taxon>
        <taxon>Pseudomonadati</taxon>
        <taxon>Bacteroidota</taxon>
        <taxon>Bacteroidia</taxon>
        <taxon>Bacteroidales</taxon>
        <taxon>Bacteroidaceae</taxon>
        <taxon>Bacteroides</taxon>
    </lineage>
</organism>
<gene>
    <name evidence="2" type="ORF">NCTC11155_02039</name>
</gene>
<dbReference type="SUPFAM" id="SSF103515">
    <property type="entry name" value="Autotransporter"/>
    <property type="match status" value="1"/>
</dbReference>
<dbReference type="STRING" id="483216.BACEGG_00182"/>
<dbReference type="InterPro" id="IPR036709">
    <property type="entry name" value="Autotransporte_beta_dom_sf"/>
</dbReference>
<sequence>MQIRILLVLLCVLFMTPNGVYAKAGNGENTPHHAKRIFNPDSRTGRNNHSLLLKTNVAAWGMAIMNAAVEYDISPAVSVLLPFYYSSVDYLTSSRKFCTFCVQPEVRYWFRQVDGLFTGVHVGVASYNYALKNNTYRYQNSDTGAPLLNVGLAAGYRLPLGKGGRWCVEFSLGVGYAYLDYDRFFNIPNGAYVDTRHRNFFGIDHVGISLGYRIDWKGGRR</sequence>
<evidence type="ECO:0000256" key="1">
    <source>
        <dbReference type="SAM" id="SignalP"/>
    </source>
</evidence>
<evidence type="ECO:0000313" key="2">
    <source>
        <dbReference type="EMBL" id="SUV42665.1"/>
    </source>
</evidence>
<accession>A0A380Z989</accession>
<dbReference type="Gene3D" id="2.40.128.130">
    <property type="entry name" value="Autotransporter beta-domain"/>
    <property type="match status" value="1"/>
</dbReference>
<dbReference type="RefSeq" id="WP_229094534.1">
    <property type="nucleotide sequence ID" value="NZ_CABKNQ010000020.1"/>
</dbReference>
<feature type="signal peptide" evidence="1">
    <location>
        <begin position="1"/>
        <end position="22"/>
    </location>
</feature>
<keyword evidence="1" id="KW-0732">Signal</keyword>
<dbReference type="Proteomes" id="UP000254424">
    <property type="component" value="Unassembled WGS sequence"/>
</dbReference>
<dbReference type="EMBL" id="UFSX01000002">
    <property type="protein sequence ID" value="SUV42665.1"/>
    <property type="molecule type" value="Genomic_DNA"/>
</dbReference>
<dbReference type="AlphaFoldDB" id="A0A380Z989"/>
<dbReference type="Pfam" id="PF12099">
    <property type="entry name" value="DUF3575"/>
    <property type="match status" value="1"/>
</dbReference>
<feature type="chain" id="PRO_5016755744" evidence="1">
    <location>
        <begin position="23"/>
        <end position="221"/>
    </location>
</feature>
<protein>
    <submittedName>
        <fullName evidence="2">Protein of uncharacterized function (DUF3575)</fullName>
    </submittedName>
</protein>
<proteinExistence type="predicted"/>
<name>A0A380Z989_9BACE</name>
<evidence type="ECO:0000313" key="3">
    <source>
        <dbReference type="Proteomes" id="UP000254424"/>
    </source>
</evidence>
<reference evidence="2 3" key="1">
    <citation type="submission" date="2018-06" db="EMBL/GenBank/DDBJ databases">
        <authorList>
            <consortium name="Pathogen Informatics"/>
            <person name="Doyle S."/>
        </authorList>
    </citation>
    <scope>NUCLEOTIDE SEQUENCE [LARGE SCALE GENOMIC DNA]</scope>
    <source>
        <strain evidence="2 3">NCTC11155</strain>
    </source>
</reference>
<dbReference type="InterPro" id="IPR021958">
    <property type="entry name" value="DUF3575"/>
</dbReference>
<dbReference type="GeneID" id="93068805"/>